<dbReference type="RefSeq" id="WP_379956042.1">
    <property type="nucleotide sequence ID" value="NZ_JAUYVI010000004.1"/>
</dbReference>
<dbReference type="PANTHER" id="PTHR43317:SF1">
    <property type="entry name" value="THERMOSPERMINE SYNTHASE ACAULIS5"/>
    <property type="match status" value="1"/>
</dbReference>
<feature type="transmembrane region" description="Helical" evidence="2">
    <location>
        <begin position="422"/>
        <end position="440"/>
    </location>
</feature>
<evidence type="ECO:0000313" key="4">
    <source>
        <dbReference type="Proteomes" id="UP001230156"/>
    </source>
</evidence>
<evidence type="ECO:0000313" key="3">
    <source>
        <dbReference type="EMBL" id="MDQ7248565.1"/>
    </source>
</evidence>
<feature type="transmembrane region" description="Helical" evidence="2">
    <location>
        <begin position="396"/>
        <end position="416"/>
    </location>
</feature>
<keyword evidence="4" id="KW-1185">Reference proteome</keyword>
<dbReference type="Gene3D" id="3.40.50.150">
    <property type="entry name" value="Vaccinia Virus protein VP39"/>
    <property type="match status" value="1"/>
</dbReference>
<feature type="transmembrane region" description="Helical" evidence="2">
    <location>
        <begin position="182"/>
        <end position="203"/>
    </location>
</feature>
<keyword evidence="2" id="KW-0812">Transmembrane</keyword>
<sequence>MKTTARTSRSTWLFAGTMLLSAWLVFLIQPMLGRMILPRLGGAASVWITVSLFFQIALLAGYFYAHVISARLRPRAQMAVHAALAIAALMLLPVVVPESWVPPAERPPQGDLILMMAMTVGLPFVVVAATAPLLQRWYSLTGARDAGDPYFLYAASNLGSLAALILYPLLVEPELGLKNQSWFWAATYIALLAGLIACGWTTLRQSGTAVPRADPAIDAQPAPDWKRRLHWLALAAAPSSLFLGVTLQISTDIASVPLLWILPLMVYLLTFVIAFARKPLLTRNAVVRTIPYAATIAVLTAGFETSIGLPQIAVGIALLFLLALSCHSDLVALRPAPRHLTEFFLLMSLGGALGGLFNAVLAPLIFPGVYEYPIAILAAIALWAIGRGTDTKAWLNWKWVAAAVVLFLVLRFALAIASGHGALQWMVAVKAAAALICFAARRKPAAMALLAAAILAAGSDISLRPELARYRSFFGVHRIEADPTGYKVHFLMHGNTTHGAQSMDPERRREPLLYYARSGPAGQAIEALRGAGRLSPVGVIGLGAGAMACLSSAGESWTFFEIDPAILATARDPRYFTFLNDCAPDAKVVLGDGRLKLAAQPDASYRLLVLDAFGSDSIPVHLLTREAVDLYLRKLQPGGLLLLHLSNRNIELLPAVARLATDRGLVGRWQFFPGEPPEGSLISPSEWAVLARGEPDLGTLAADPRWQKLPPLTEARVWSDDYVDILSVIRWPWK</sequence>
<feature type="transmembrane region" description="Helical" evidence="2">
    <location>
        <begin position="79"/>
        <end position="100"/>
    </location>
</feature>
<feature type="transmembrane region" description="Helical" evidence="2">
    <location>
        <begin position="372"/>
        <end position="389"/>
    </location>
</feature>
<dbReference type="InterPro" id="IPR029063">
    <property type="entry name" value="SAM-dependent_MTases_sf"/>
</dbReference>
<feature type="transmembrane region" description="Helical" evidence="2">
    <location>
        <begin position="12"/>
        <end position="32"/>
    </location>
</feature>
<feature type="transmembrane region" description="Helical" evidence="2">
    <location>
        <begin position="257"/>
        <end position="276"/>
    </location>
</feature>
<feature type="transmembrane region" description="Helical" evidence="2">
    <location>
        <begin position="343"/>
        <end position="366"/>
    </location>
</feature>
<comment type="caution">
    <text evidence="3">The sequence shown here is derived from an EMBL/GenBank/DDBJ whole genome shotgun (WGS) entry which is preliminary data.</text>
</comment>
<keyword evidence="1" id="KW-0620">Polyamine biosynthesis</keyword>
<organism evidence="3 4">
    <name type="scientific">Dongia sedimenti</name>
    <dbReference type="NCBI Taxonomy" id="3064282"/>
    <lineage>
        <taxon>Bacteria</taxon>
        <taxon>Pseudomonadati</taxon>
        <taxon>Pseudomonadota</taxon>
        <taxon>Alphaproteobacteria</taxon>
        <taxon>Rhodospirillales</taxon>
        <taxon>Dongiaceae</taxon>
        <taxon>Dongia</taxon>
    </lineage>
</organism>
<gene>
    <name evidence="3" type="ORF">Q8A70_12845</name>
</gene>
<dbReference type="NCBIfam" id="NF037959">
    <property type="entry name" value="MFS_SpdSyn"/>
    <property type="match status" value="1"/>
</dbReference>
<dbReference type="EMBL" id="JAUYVI010000004">
    <property type="protein sequence ID" value="MDQ7248565.1"/>
    <property type="molecule type" value="Genomic_DNA"/>
</dbReference>
<proteinExistence type="predicted"/>
<keyword evidence="2" id="KW-0472">Membrane</keyword>
<accession>A0ABU0YN26</accession>
<feature type="transmembrane region" description="Helical" evidence="2">
    <location>
        <begin position="231"/>
        <end position="251"/>
    </location>
</feature>
<reference evidence="4" key="1">
    <citation type="submission" date="2023-08" db="EMBL/GenBank/DDBJ databases">
        <title>Rhodospirillaceae gen. nov., a novel taxon isolated from the Yangtze River Yuezi River estuary sludge.</title>
        <authorList>
            <person name="Ruan L."/>
        </authorList>
    </citation>
    <scope>NUCLEOTIDE SEQUENCE [LARGE SCALE GENOMIC DNA]</scope>
    <source>
        <strain evidence="4">R-7</strain>
    </source>
</reference>
<evidence type="ECO:0000256" key="1">
    <source>
        <dbReference type="ARBA" id="ARBA00023115"/>
    </source>
</evidence>
<feature type="transmembrane region" description="Helical" evidence="2">
    <location>
        <begin position="445"/>
        <end position="463"/>
    </location>
</feature>
<dbReference type="PANTHER" id="PTHR43317">
    <property type="entry name" value="THERMOSPERMINE SYNTHASE ACAULIS5"/>
    <property type="match status" value="1"/>
</dbReference>
<dbReference type="Proteomes" id="UP001230156">
    <property type="component" value="Unassembled WGS sequence"/>
</dbReference>
<keyword evidence="2" id="KW-1133">Transmembrane helix</keyword>
<evidence type="ECO:0000256" key="2">
    <source>
        <dbReference type="SAM" id="Phobius"/>
    </source>
</evidence>
<feature type="transmembrane region" description="Helical" evidence="2">
    <location>
        <begin position="309"/>
        <end position="331"/>
    </location>
</feature>
<name>A0ABU0YN26_9PROT</name>
<feature type="transmembrane region" description="Helical" evidence="2">
    <location>
        <begin position="112"/>
        <end position="138"/>
    </location>
</feature>
<feature type="transmembrane region" description="Helical" evidence="2">
    <location>
        <begin position="44"/>
        <end position="67"/>
    </location>
</feature>
<protein>
    <submittedName>
        <fullName evidence="3">Fused MFS/spermidine synthase</fullName>
    </submittedName>
</protein>
<feature type="transmembrane region" description="Helical" evidence="2">
    <location>
        <begin position="285"/>
        <end position="303"/>
    </location>
</feature>
<feature type="transmembrane region" description="Helical" evidence="2">
    <location>
        <begin position="150"/>
        <end position="170"/>
    </location>
</feature>
<dbReference type="SUPFAM" id="SSF53335">
    <property type="entry name" value="S-adenosyl-L-methionine-dependent methyltransferases"/>
    <property type="match status" value="1"/>
</dbReference>